<evidence type="ECO:0000313" key="2">
    <source>
        <dbReference type="EMBL" id="KAF5804975.1"/>
    </source>
</evidence>
<reference evidence="2 4" key="1">
    <citation type="journal article" date="2017" name="Nature">
        <title>The sunflower genome provides insights into oil metabolism, flowering and Asterid evolution.</title>
        <authorList>
            <person name="Badouin H."/>
            <person name="Gouzy J."/>
            <person name="Grassa C.J."/>
            <person name="Murat F."/>
            <person name="Staton S.E."/>
            <person name="Cottret L."/>
            <person name="Lelandais-Briere C."/>
            <person name="Owens G.L."/>
            <person name="Carrere S."/>
            <person name="Mayjonade B."/>
            <person name="Legrand L."/>
            <person name="Gill N."/>
            <person name="Kane N.C."/>
            <person name="Bowers J.E."/>
            <person name="Hubner S."/>
            <person name="Bellec A."/>
            <person name="Berard A."/>
            <person name="Berges H."/>
            <person name="Blanchet N."/>
            <person name="Boniface M.C."/>
            <person name="Brunel D."/>
            <person name="Catrice O."/>
            <person name="Chaidir N."/>
            <person name="Claudel C."/>
            <person name="Donnadieu C."/>
            <person name="Faraut T."/>
            <person name="Fievet G."/>
            <person name="Helmstetter N."/>
            <person name="King M."/>
            <person name="Knapp S.J."/>
            <person name="Lai Z."/>
            <person name="Le Paslier M.C."/>
            <person name="Lippi Y."/>
            <person name="Lorenzon L."/>
            <person name="Mandel J.R."/>
            <person name="Marage G."/>
            <person name="Marchand G."/>
            <person name="Marquand E."/>
            <person name="Bret-Mestries E."/>
            <person name="Morien E."/>
            <person name="Nambeesan S."/>
            <person name="Nguyen T."/>
            <person name="Pegot-Espagnet P."/>
            <person name="Pouilly N."/>
            <person name="Raftis F."/>
            <person name="Sallet E."/>
            <person name="Schiex T."/>
            <person name="Thomas J."/>
            <person name="Vandecasteele C."/>
            <person name="Vares D."/>
            <person name="Vear F."/>
            <person name="Vautrin S."/>
            <person name="Crespi M."/>
            <person name="Mangin B."/>
            <person name="Burke J.M."/>
            <person name="Salse J."/>
            <person name="Munos S."/>
            <person name="Vincourt P."/>
            <person name="Rieseberg L.H."/>
            <person name="Langlade N.B."/>
        </authorList>
    </citation>
    <scope>NUCLEOTIDE SEQUENCE [LARGE SCALE GENOMIC DNA]</scope>
    <source>
        <strain evidence="4">cv. SF193</strain>
        <tissue evidence="2">Leaves</tissue>
    </source>
</reference>
<evidence type="ECO:0000256" key="1">
    <source>
        <dbReference type="SAM" id="MobiDB-lite"/>
    </source>
</evidence>
<accession>A0A251UP00</accession>
<name>A0A251UP00_HELAN</name>
<keyword evidence="4" id="KW-1185">Reference proteome</keyword>
<organism evidence="3 4">
    <name type="scientific">Helianthus annuus</name>
    <name type="common">Common sunflower</name>
    <dbReference type="NCBI Taxonomy" id="4232"/>
    <lineage>
        <taxon>Eukaryota</taxon>
        <taxon>Viridiplantae</taxon>
        <taxon>Streptophyta</taxon>
        <taxon>Embryophyta</taxon>
        <taxon>Tracheophyta</taxon>
        <taxon>Spermatophyta</taxon>
        <taxon>Magnoliopsida</taxon>
        <taxon>eudicotyledons</taxon>
        <taxon>Gunneridae</taxon>
        <taxon>Pentapetalae</taxon>
        <taxon>asterids</taxon>
        <taxon>campanulids</taxon>
        <taxon>Asterales</taxon>
        <taxon>Asteraceae</taxon>
        <taxon>Asteroideae</taxon>
        <taxon>Heliantheae alliance</taxon>
        <taxon>Heliantheae</taxon>
        <taxon>Helianthus</taxon>
    </lineage>
</organism>
<reference evidence="2" key="3">
    <citation type="submission" date="2020-06" db="EMBL/GenBank/DDBJ databases">
        <title>Helianthus annuus Genome sequencing and assembly Release 2.</title>
        <authorList>
            <person name="Gouzy J."/>
            <person name="Langlade N."/>
            <person name="Munos S."/>
        </authorList>
    </citation>
    <scope>NUCLEOTIDE SEQUENCE</scope>
    <source>
        <tissue evidence="2">Leaves</tissue>
    </source>
</reference>
<sequence length="54" mass="6210">MLFHTTSTPSHRLYSGDRNNRRSRFTGDCRCSSPTTVAPSHPHSYPSHFFGERE</sequence>
<feature type="compositionally biased region" description="Polar residues" evidence="1">
    <location>
        <begin position="1"/>
        <end position="10"/>
    </location>
</feature>
<dbReference type="Proteomes" id="UP000215914">
    <property type="component" value="Chromosome 5"/>
</dbReference>
<dbReference type="EMBL" id="MNCJ02000320">
    <property type="protein sequence ID" value="KAF5804975.1"/>
    <property type="molecule type" value="Genomic_DNA"/>
</dbReference>
<feature type="region of interest" description="Disordered" evidence="1">
    <location>
        <begin position="1"/>
        <end position="54"/>
    </location>
</feature>
<evidence type="ECO:0000313" key="3">
    <source>
        <dbReference type="EMBL" id="OTG25107.1"/>
    </source>
</evidence>
<proteinExistence type="predicted"/>
<reference evidence="3" key="2">
    <citation type="submission" date="2017-02" db="EMBL/GenBank/DDBJ databases">
        <title>Sunflower complete genome.</title>
        <authorList>
            <person name="Langlade N."/>
            <person name="Munos S."/>
        </authorList>
    </citation>
    <scope>NUCLEOTIDE SEQUENCE [LARGE SCALE GENOMIC DNA]</scope>
    <source>
        <tissue evidence="3">Leaves</tissue>
    </source>
</reference>
<dbReference type="AlphaFoldDB" id="A0A251UP00"/>
<dbReference type="Gramene" id="mRNA:HanXRQr2_Chr05g0203441">
    <property type="protein sequence ID" value="CDS:HanXRQr2_Chr05g0203441.1"/>
    <property type="gene ID" value="HanXRQr2_Chr05g0203441"/>
</dbReference>
<evidence type="ECO:0000313" key="4">
    <source>
        <dbReference type="Proteomes" id="UP000215914"/>
    </source>
</evidence>
<gene>
    <name evidence="3" type="ORF">HannXRQ_Chr05g0144041</name>
    <name evidence="2" type="ORF">HanXRQr2_Chr05g0203441</name>
</gene>
<protein>
    <submittedName>
        <fullName evidence="3">Uncharacterized protein</fullName>
    </submittedName>
</protein>
<dbReference type="InParanoid" id="A0A251UP00"/>
<dbReference type="EMBL" id="CM007894">
    <property type="protein sequence ID" value="OTG25107.1"/>
    <property type="molecule type" value="Genomic_DNA"/>
</dbReference>